<proteinExistence type="predicted"/>
<evidence type="ECO:0000256" key="1">
    <source>
        <dbReference type="SAM" id="Phobius"/>
    </source>
</evidence>
<keyword evidence="1" id="KW-1133">Transmembrane helix</keyword>
<dbReference type="AlphaFoldDB" id="A0A261VKZ0"/>
<accession>A0A261VKZ0</accession>
<reference evidence="3" key="1">
    <citation type="submission" date="2017-05" db="EMBL/GenBank/DDBJ databases">
        <title>Complete and WGS of Bordetella genogroups.</title>
        <authorList>
            <person name="Spilker T."/>
            <person name="Lipuma J."/>
        </authorList>
    </citation>
    <scope>NUCLEOTIDE SEQUENCE [LARGE SCALE GENOMIC DNA]</scope>
    <source>
        <strain evidence="3">AU8256</strain>
    </source>
</reference>
<name>A0A261VKZ0_9BORD</name>
<organism evidence="2 3">
    <name type="scientific">Bordetella genomosp. 2</name>
    <dbReference type="NCBI Taxonomy" id="1983456"/>
    <lineage>
        <taxon>Bacteria</taxon>
        <taxon>Pseudomonadati</taxon>
        <taxon>Pseudomonadota</taxon>
        <taxon>Betaproteobacteria</taxon>
        <taxon>Burkholderiales</taxon>
        <taxon>Alcaligenaceae</taxon>
        <taxon>Bordetella</taxon>
    </lineage>
</organism>
<dbReference type="RefSeq" id="WP_094807534.1">
    <property type="nucleotide sequence ID" value="NZ_NEVT01000007.1"/>
</dbReference>
<keyword evidence="1" id="KW-0812">Transmembrane</keyword>
<gene>
    <name evidence="2" type="ORF">CAL24_18570</name>
</gene>
<dbReference type="EMBL" id="NEVT01000007">
    <property type="protein sequence ID" value="OZI73843.1"/>
    <property type="molecule type" value="Genomic_DNA"/>
</dbReference>
<evidence type="ECO:0000313" key="2">
    <source>
        <dbReference type="EMBL" id="OZI73843.1"/>
    </source>
</evidence>
<feature type="transmembrane region" description="Helical" evidence="1">
    <location>
        <begin position="81"/>
        <end position="114"/>
    </location>
</feature>
<comment type="caution">
    <text evidence="2">The sequence shown here is derived from an EMBL/GenBank/DDBJ whole genome shotgun (WGS) entry which is preliminary data.</text>
</comment>
<keyword evidence="3" id="KW-1185">Reference proteome</keyword>
<dbReference type="Proteomes" id="UP000215633">
    <property type="component" value="Unassembled WGS sequence"/>
</dbReference>
<protein>
    <submittedName>
        <fullName evidence="2">Uncharacterized protein</fullName>
    </submittedName>
</protein>
<keyword evidence="1" id="KW-0472">Membrane</keyword>
<sequence>MKKIIWLAFAVLSVLWTGLVALTLQLSDWLLDTVAASRLPGTLAEPGPWTPPAWAEPWVGTGLLESLQAAAVWLMNGVNQILPAFGGLGTVIAVVGWIIWGMVMALMLAVALVLHWAAGRRQSSGGAIRA</sequence>
<evidence type="ECO:0000313" key="3">
    <source>
        <dbReference type="Proteomes" id="UP000215633"/>
    </source>
</evidence>